<dbReference type="AlphaFoldDB" id="A8MDM4"/>
<evidence type="ECO:0000313" key="3">
    <source>
        <dbReference type="Proteomes" id="UP000001137"/>
    </source>
</evidence>
<proteinExistence type="predicted"/>
<protein>
    <recommendedName>
        <fullName evidence="4">Preprotein translocase subunit SecG</fullName>
    </recommendedName>
</protein>
<evidence type="ECO:0000256" key="1">
    <source>
        <dbReference type="SAM" id="Phobius"/>
    </source>
</evidence>
<keyword evidence="1" id="KW-0812">Transmembrane</keyword>
<dbReference type="STRING" id="397948.Cmaq_1051"/>
<evidence type="ECO:0008006" key="4">
    <source>
        <dbReference type="Google" id="ProtNLM"/>
    </source>
</evidence>
<reference evidence="2 3" key="1">
    <citation type="submission" date="2007-10" db="EMBL/GenBank/DDBJ databases">
        <title>Complete sequence of Caldivirga maquilingensis IC-167.</title>
        <authorList>
            <consortium name="US DOE Joint Genome Institute"/>
            <person name="Copeland A."/>
            <person name="Lucas S."/>
            <person name="Lapidus A."/>
            <person name="Barry K."/>
            <person name="Glavina del Rio T."/>
            <person name="Dalin E."/>
            <person name="Tice H."/>
            <person name="Pitluck S."/>
            <person name="Saunders E."/>
            <person name="Brettin T."/>
            <person name="Bruce D."/>
            <person name="Detter J.C."/>
            <person name="Han C."/>
            <person name="Schmutz J."/>
            <person name="Larimer F."/>
            <person name="Land M."/>
            <person name="Hauser L."/>
            <person name="Kyrpides N."/>
            <person name="Ivanova N."/>
            <person name="Biddle J.F."/>
            <person name="Zhang Z."/>
            <person name="Fitz-Gibbon S.T."/>
            <person name="Lowe T.M."/>
            <person name="Saltikov C."/>
            <person name="House C.H."/>
            <person name="Richardson P."/>
        </authorList>
    </citation>
    <scope>NUCLEOTIDE SEQUENCE [LARGE SCALE GENOMIC DNA]</scope>
    <source>
        <strain evidence="3">ATCC 700844 / DSM 13496 / JCM 10307 / IC-167</strain>
    </source>
</reference>
<dbReference type="EMBL" id="CP000852">
    <property type="protein sequence ID" value="ABW01880.1"/>
    <property type="molecule type" value="Genomic_DNA"/>
</dbReference>
<keyword evidence="3" id="KW-1185">Reference proteome</keyword>
<name>A8MDM4_CALMQ</name>
<evidence type="ECO:0000313" key="2">
    <source>
        <dbReference type="EMBL" id="ABW01880.1"/>
    </source>
</evidence>
<gene>
    <name evidence="2" type="ordered locus">Cmaq_1051</name>
</gene>
<dbReference type="HOGENOM" id="CLU_208205_2_1_2"/>
<keyword evidence="1" id="KW-1133">Transmembrane helix</keyword>
<dbReference type="KEGG" id="cma:Cmaq_1051"/>
<dbReference type="Proteomes" id="UP000001137">
    <property type="component" value="Chromosome"/>
</dbReference>
<keyword evidence="1" id="KW-0472">Membrane</keyword>
<accession>A8MDM4</accession>
<feature type="transmembrane region" description="Helical" evidence="1">
    <location>
        <begin position="21"/>
        <end position="46"/>
    </location>
</feature>
<organism evidence="2 3">
    <name type="scientific">Caldivirga maquilingensis (strain ATCC 700844 / DSM 13496 / JCM 10307 / IC-167)</name>
    <dbReference type="NCBI Taxonomy" id="397948"/>
    <lineage>
        <taxon>Archaea</taxon>
        <taxon>Thermoproteota</taxon>
        <taxon>Thermoprotei</taxon>
        <taxon>Thermoproteales</taxon>
        <taxon>Thermoproteaceae</taxon>
        <taxon>Caldivirga</taxon>
    </lineage>
</organism>
<sequence length="48" mass="5316">MQPLMSAGLLMFRDVKEVERIKIPPAVTIMIGLAVPIIVILLYLLVPV</sequence>